<dbReference type="AlphaFoldDB" id="A0A0F9H274"/>
<reference evidence="1" key="1">
    <citation type="journal article" date="2015" name="Nature">
        <title>Complex archaea that bridge the gap between prokaryotes and eukaryotes.</title>
        <authorList>
            <person name="Spang A."/>
            <person name="Saw J.H."/>
            <person name="Jorgensen S.L."/>
            <person name="Zaremba-Niedzwiedzka K."/>
            <person name="Martijn J."/>
            <person name="Lind A.E."/>
            <person name="van Eijk R."/>
            <person name="Schleper C."/>
            <person name="Guy L."/>
            <person name="Ettema T.J."/>
        </authorList>
    </citation>
    <scope>NUCLEOTIDE SEQUENCE</scope>
</reference>
<gene>
    <name evidence="1" type="ORF">LCGC14_2115360</name>
</gene>
<dbReference type="EMBL" id="LAZR01026220">
    <property type="protein sequence ID" value="KKL69402.1"/>
    <property type="molecule type" value="Genomic_DNA"/>
</dbReference>
<feature type="non-terminal residue" evidence="1">
    <location>
        <position position="1"/>
    </location>
</feature>
<comment type="caution">
    <text evidence="1">The sequence shown here is derived from an EMBL/GenBank/DDBJ whole genome shotgun (WGS) entry which is preliminary data.</text>
</comment>
<name>A0A0F9H274_9ZZZZ</name>
<organism evidence="1">
    <name type="scientific">marine sediment metagenome</name>
    <dbReference type="NCBI Taxonomy" id="412755"/>
    <lineage>
        <taxon>unclassified sequences</taxon>
        <taxon>metagenomes</taxon>
        <taxon>ecological metagenomes</taxon>
    </lineage>
</organism>
<evidence type="ECO:0000313" key="1">
    <source>
        <dbReference type="EMBL" id="KKL69402.1"/>
    </source>
</evidence>
<sequence length="110" mass="13002">IEKMRLYDNLRSKTPARKARLYRNCRKFRKEFPEKYRAHNMVSNAVRDGRLEKPDACEKCDRKGHVLHGHHDDYEKQLDVKWLCPACHSARHKEINAAYIKSLNIGAEII</sequence>
<protein>
    <submittedName>
        <fullName evidence="1">Uncharacterized protein</fullName>
    </submittedName>
</protein>
<proteinExistence type="predicted"/>
<accession>A0A0F9H274</accession>